<dbReference type="OrthoDB" id="5336565at2759"/>
<feature type="region of interest" description="Disordered" evidence="1">
    <location>
        <begin position="1"/>
        <end position="47"/>
    </location>
</feature>
<feature type="compositionally biased region" description="Basic and acidic residues" evidence="1">
    <location>
        <begin position="447"/>
        <end position="462"/>
    </location>
</feature>
<dbReference type="Pfam" id="PF25545">
    <property type="entry name" value="DUF7924"/>
    <property type="match status" value="1"/>
</dbReference>
<comment type="caution">
    <text evidence="3">The sequence shown here is derived from an EMBL/GenBank/DDBJ whole genome shotgun (WGS) entry which is preliminary data.</text>
</comment>
<feature type="compositionally biased region" description="Low complexity" evidence="1">
    <location>
        <begin position="571"/>
        <end position="594"/>
    </location>
</feature>
<proteinExistence type="predicted"/>
<evidence type="ECO:0000259" key="2">
    <source>
        <dbReference type="Pfam" id="PF25545"/>
    </source>
</evidence>
<dbReference type="AlphaFoldDB" id="A0A9P9D495"/>
<dbReference type="Proteomes" id="UP000738349">
    <property type="component" value="Unassembled WGS sequence"/>
</dbReference>
<sequence>MARPHNQKRHRADEPSHQDDSPTNGRKRQRTNESSHQDNHLAKEPRLAVEDHHCWQYPPEFWDRLSKIPLIHSAVEELERRTCTRPSCPSPPTEPAQDLTPAATGELARFARHGGPDLRDLRGYPPATSSHRPAGAMSSSSRSRATKSTNPTTLPTTSGTTKTKSTTPYNRGFEQHMTDYEVHPIYSSQEPELEEVMAAMAVPRPSLSPSRFSDGAFRTFRESNARAKDEDDVLADVIPTITGPRQANHPFSRNTVFGNLEPLTDGTIVPAKPDIYYGAYPEELDRTIRDQLAGHIIPSTMQDKPMAPNFFMEVKGPDGSAAVATRQARYDGAIGSRAIHTLQNHGKEEPEYDGNAYTFSSTYHDGQLKLYAHHVAAPTTPEGRPEYHMTQVKGYAMTSDRDTFVQGATAFRNARDMAKQYRDNVIREANATASQARTAAAQADVTGPHEDDISTPHEPHELHEPVDPAQYITLQDADGELQQHIAETSFYDFEDDGEAPPVSHYLYTEDDSQEASQEPVAPGDDPSMSFTSSFTSGFSADQSHSKRSRPSLSPPSKSSGSHVSKSRTRPSVARRTAESSASAAGSVQSGPSGPHWVRTYGRRGKVCFRNLKGLEVQTELKDWTEQIVDGLERFYWEDSESGQTFWATELPKDTKKRSGRHHGRS</sequence>
<feature type="compositionally biased region" description="Basic and acidic residues" evidence="1">
    <location>
        <begin position="30"/>
        <end position="47"/>
    </location>
</feature>
<feature type="compositionally biased region" description="Basic residues" evidence="1">
    <location>
        <begin position="1"/>
        <end position="10"/>
    </location>
</feature>
<feature type="compositionally biased region" description="Low complexity" evidence="1">
    <location>
        <begin position="550"/>
        <end position="563"/>
    </location>
</feature>
<feature type="compositionally biased region" description="Basic and acidic residues" evidence="1">
    <location>
        <begin position="11"/>
        <end position="20"/>
    </location>
</feature>
<feature type="compositionally biased region" description="Low complexity" evidence="1">
    <location>
        <begin position="527"/>
        <end position="539"/>
    </location>
</feature>
<gene>
    <name evidence="3" type="ORF">EDB81DRAFT_316604</name>
</gene>
<dbReference type="InterPro" id="IPR057684">
    <property type="entry name" value="DUF7924"/>
</dbReference>
<feature type="compositionally biased region" description="Basic residues" evidence="1">
    <location>
        <begin position="654"/>
        <end position="665"/>
    </location>
</feature>
<dbReference type="EMBL" id="JAGMUV010000038">
    <property type="protein sequence ID" value="KAH7112401.1"/>
    <property type="molecule type" value="Genomic_DNA"/>
</dbReference>
<name>A0A9P9D495_9HYPO</name>
<feature type="region of interest" description="Disordered" evidence="1">
    <location>
        <begin position="432"/>
        <end position="462"/>
    </location>
</feature>
<evidence type="ECO:0000256" key="1">
    <source>
        <dbReference type="SAM" id="MobiDB-lite"/>
    </source>
</evidence>
<feature type="region of interest" description="Disordered" evidence="1">
    <location>
        <begin position="646"/>
        <end position="665"/>
    </location>
</feature>
<feature type="compositionally biased region" description="Low complexity" evidence="1">
    <location>
        <begin position="138"/>
        <end position="168"/>
    </location>
</feature>
<keyword evidence="4" id="KW-1185">Reference proteome</keyword>
<feature type="compositionally biased region" description="Low complexity" evidence="1">
    <location>
        <begin position="432"/>
        <end position="443"/>
    </location>
</feature>
<feature type="domain" description="DUF7924" evidence="2">
    <location>
        <begin position="270"/>
        <end position="422"/>
    </location>
</feature>
<feature type="region of interest" description="Disordered" evidence="1">
    <location>
        <begin position="509"/>
        <end position="599"/>
    </location>
</feature>
<reference evidence="3" key="1">
    <citation type="journal article" date="2021" name="Nat. Commun.">
        <title>Genetic determinants of endophytism in the Arabidopsis root mycobiome.</title>
        <authorList>
            <person name="Mesny F."/>
            <person name="Miyauchi S."/>
            <person name="Thiergart T."/>
            <person name="Pickel B."/>
            <person name="Atanasova L."/>
            <person name="Karlsson M."/>
            <person name="Huettel B."/>
            <person name="Barry K.W."/>
            <person name="Haridas S."/>
            <person name="Chen C."/>
            <person name="Bauer D."/>
            <person name="Andreopoulos W."/>
            <person name="Pangilinan J."/>
            <person name="LaButti K."/>
            <person name="Riley R."/>
            <person name="Lipzen A."/>
            <person name="Clum A."/>
            <person name="Drula E."/>
            <person name="Henrissat B."/>
            <person name="Kohler A."/>
            <person name="Grigoriev I.V."/>
            <person name="Martin F.M."/>
            <person name="Hacquard S."/>
        </authorList>
    </citation>
    <scope>NUCLEOTIDE SEQUENCE</scope>
    <source>
        <strain evidence="3">MPI-CAGE-AT-0147</strain>
    </source>
</reference>
<organism evidence="3 4">
    <name type="scientific">Dactylonectria macrodidyma</name>
    <dbReference type="NCBI Taxonomy" id="307937"/>
    <lineage>
        <taxon>Eukaryota</taxon>
        <taxon>Fungi</taxon>
        <taxon>Dikarya</taxon>
        <taxon>Ascomycota</taxon>
        <taxon>Pezizomycotina</taxon>
        <taxon>Sordariomycetes</taxon>
        <taxon>Hypocreomycetidae</taxon>
        <taxon>Hypocreales</taxon>
        <taxon>Nectriaceae</taxon>
        <taxon>Dactylonectria</taxon>
    </lineage>
</organism>
<feature type="region of interest" description="Disordered" evidence="1">
    <location>
        <begin position="113"/>
        <end position="171"/>
    </location>
</feature>
<accession>A0A9P9D495</accession>
<protein>
    <recommendedName>
        <fullName evidence="2">DUF7924 domain-containing protein</fullName>
    </recommendedName>
</protein>
<evidence type="ECO:0000313" key="4">
    <source>
        <dbReference type="Proteomes" id="UP000738349"/>
    </source>
</evidence>
<evidence type="ECO:0000313" key="3">
    <source>
        <dbReference type="EMBL" id="KAH7112401.1"/>
    </source>
</evidence>